<dbReference type="GeneID" id="116302169"/>
<dbReference type="Proteomes" id="UP000515163">
    <property type="component" value="Unplaced"/>
</dbReference>
<dbReference type="RefSeq" id="XP_031567251.1">
    <property type="nucleotide sequence ID" value="XM_031711391.1"/>
</dbReference>
<evidence type="ECO:0000259" key="4">
    <source>
        <dbReference type="PROSITE" id="PS51670"/>
    </source>
</evidence>
<sequence length="199" mass="22713">MSKSLNMCASILAIIYILSVVDLTFCDQVHRILDCHKSKYGCCPDGVTDALGWNKEGCSSLLCYDKDKLCKEMKANGDCEAIDKWSEMSELCPKSCGRCKNQGKAASPPACYKSKYGCCYDGVTPAVSDDKRPGVGCPFCKDRYPHACKQFGHRFWCLGKFPRPRFFLSHYCFRQCGFCKNFKEMVLPKEKKDWRKEFY</sequence>
<evidence type="ECO:0000313" key="5">
    <source>
        <dbReference type="Proteomes" id="UP000515163"/>
    </source>
</evidence>
<feature type="signal peptide" evidence="3">
    <location>
        <begin position="1"/>
        <end position="26"/>
    </location>
</feature>
<dbReference type="PROSITE" id="PS51670">
    <property type="entry name" value="SHKT"/>
    <property type="match status" value="1"/>
</dbReference>
<keyword evidence="3" id="KW-0732">Signal</keyword>
<gene>
    <name evidence="6" type="primary">LOC116302169</name>
</gene>
<evidence type="ECO:0000256" key="2">
    <source>
        <dbReference type="PROSITE-ProRule" id="PRU01005"/>
    </source>
</evidence>
<evidence type="ECO:0000256" key="1">
    <source>
        <dbReference type="ARBA" id="ARBA00022656"/>
    </source>
</evidence>
<protein>
    <submittedName>
        <fullName evidence="6">Papilin-like</fullName>
    </submittedName>
</protein>
<accession>A0A6P8IK05</accession>
<dbReference type="OrthoDB" id="5958863at2759"/>
<name>A0A6P8IK05_ACTTE</name>
<dbReference type="Gene3D" id="1.10.10.1940">
    <property type="match status" value="1"/>
</dbReference>
<keyword evidence="5" id="KW-1185">Reference proteome</keyword>
<dbReference type="KEGG" id="aten:116302169"/>
<evidence type="ECO:0000313" key="6">
    <source>
        <dbReference type="RefSeq" id="XP_031567251.1"/>
    </source>
</evidence>
<feature type="chain" id="PRO_5027998046" evidence="3">
    <location>
        <begin position="27"/>
        <end position="199"/>
    </location>
</feature>
<dbReference type="SMART" id="SM00254">
    <property type="entry name" value="ShKT"/>
    <property type="match status" value="2"/>
</dbReference>
<dbReference type="GO" id="GO:0090729">
    <property type="term" value="F:toxin activity"/>
    <property type="evidence" value="ECO:0007669"/>
    <property type="project" value="UniProtKB-KW"/>
</dbReference>
<dbReference type="AlphaFoldDB" id="A0A6P8IK05"/>
<dbReference type="InParanoid" id="A0A6P8IK05"/>
<dbReference type="Pfam" id="PF01549">
    <property type="entry name" value="ShK"/>
    <property type="match status" value="1"/>
</dbReference>
<organism evidence="5 6">
    <name type="scientific">Actinia tenebrosa</name>
    <name type="common">Australian red waratah sea anemone</name>
    <dbReference type="NCBI Taxonomy" id="6105"/>
    <lineage>
        <taxon>Eukaryota</taxon>
        <taxon>Metazoa</taxon>
        <taxon>Cnidaria</taxon>
        <taxon>Anthozoa</taxon>
        <taxon>Hexacorallia</taxon>
        <taxon>Actiniaria</taxon>
        <taxon>Actiniidae</taxon>
        <taxon>Actinia</taxon>
    </lineage>
</organism>
<proteinExistence type="predicted"/>
<dbReference type="InterPro" id="IPR003582">
    <property type="entry name" value="ShKT_dom"/>
</dbReference>
<reference evidence="6" key="1">
    <citation type="submission" date="2025-08" db="UniProtKB">
        <authorList>
            <consortium name="RefSeq"/>
        </authorList>
    </citation>
    <scope>IDENTIFICATION</scope>
    <source>
        <tissue evidence="6">Tentacle</tissue>
    </source>
</reference>
<keyword evidence="1" id="KW-0800">Toxin</keyword>
<comment type="caution">
    <text evidence="2">Lacks conserved residue(s) required for the propagation of feature annotation.</text>
</comment>
<evidence type="ECO:0000256" key="3">
    <source>
        <dbReference type="SAM" id="SignalP"/>
    </source>
</evidence>
<feature type="domain" description="ShKT" evidence="4">
    <location>
        <begin position="63"/>
        <end position="99"/>
    </location>
</feature>